<comment type="similarity">
    <text evidence="2">Belongs to the Rab3-GAP catalytic subunit family.</text>
</comment>
<dbReference type="Proteomes" id="UP000000542">
    <property type="component" value="Chromosome 25"/>
</dbReference>
<dbReference type="VEuPathDB" id="TriTrypDB:LmjF.25.1490"/>
<name>Q4Q9U2_LEIMA</name>
<feature type="region of interest" description="Disordered" evidence="6">
    <location>
        <begin position="683"/>
        <end position="702"/>
    </location>
</feature>
<proteinExistence type="inferred from homology"/>
<feature type="region of interest" description="Disordered" evidence="6">
    <location>
        <begin position="621"/>
        <end position="651"/>
    </location>
</feature>
<dbReference type="InParanoid" id="Q4Q9U2"/>
<keyword evidence="9" id="KW-1185">Reference proteome</keyword>
<evidence type="ECO:0000256" key="6">
    <source>
        <dbReference type="SAM" id="MobiDB-lite"/>
    </source>
</evidence>
<dbReference type="VEuPathDB" id="TriTrypDB:LMJFC_250023400"/>
<keyword evidence="5" id="KW-0963">Cytoplasm</keyword>
<dbReference type="Pfam" id="PF13890">
    <property type="entry name" value="Rab3-GTPase_cat"/>
    <property type="match status" value="1"/>
</dbReference>
<evidence type="ECO:0000256" key="4">
    <source>
        <dbReference type="ARBA" id="ARBA00022468"/>
    </source>
</evidence>
<dbReference type="GO" id="GO:0005096">
    <property type="term" value="F:GTPase activator activity"/>
    <property type="evidence" value="ECO:0000318"/>
    <property type="project" value="GO_Central"/>
</dbReference>
<organism evidence="8 9">
    <name type="scientific">Leishmania major</name>
    <dbReference type="NCBI Taxonomy" id="5664"/>
    <lineage>
        <taxon>Eukaryota</taxon>
        <taxon>Discoba</taxon>
        <taxon>Euglenozoa</taxon>
        <taxon>Kinetoplastea</taxon>
        <taxon>Metakinetoplastina</taxon>
        <taxon>Trypanosomatida</taxon>
        <taxon>Trypanosomatidae</taxon>
        <taxon>Leishmaniinae</taxon>
        <taxon>Leishmania</taxon>
    </lineage>
</organism>
<evidence type="ECO:0000256" key="3">
    <source>
        <dbReference type="ARBA" id="ARBA00015817"/>
    </source>
</evidence>
<dbReference type="AlphaFoldDB" id="Q4Q9U2"/>
<feature type="compositionally biased region" description="Low complexity" evidence="6">
    <location>
        <begin position="85"/>
        <end position="102"/>
    </location>
</feature>
<dbReference type="OMA" id="RLTCMAE"/>
<evidence type="ECO:0000256" key="5">
    <source>
        <dbReference type="ARBA" id="ARBA00022490"/>
    </source>
</evidence>
<evidence type="ECO:0000256" key="2">
    <source>
        <dbReference type="ARBA" id="ARBA00008856"/>
    </source>
</evidence>
<dbReference type="VEuPathDB" id="TriTrypDB:LMJLV39_250022300"/>
<feature type="region of interest" description="Disordered" evidence="6">
    <location>
        <begin position="538"/>
        <end position="585"/>
    </location>
</feature>
<dbReference type="PANTHER" id="PTHR21422:SF9">
    <property type="entry name" value="RAB3 GTPASE-ACTIVATING PROTEIN CATALYTIC SUBUNIT"/>
    <property type="match status" value="1"/>
</dbReference>
<evidence type="ECO:0000313" key="9">
    <source>
        <dbReference type="Proteomes" id="UP000000542"/>
    </source>
</evidence>
<dbReference type="InterPro" id="IPR026147">
    <property type="entry name" value="Rab3GAP1_conserved"/>
</dbReference>
<dbReference type="STRING" id="5664.Q4Q9U2"/>
<dbReference type="PANTHER" id="PTHR21422">
    <property type="entry name" value="RAB3 GTPASE-ACTIVATING PROTEIN CATALYTIC SUBUNIT"/>
    <property type="match status" value="1"/>
</dbReference>
<dbReference type="GO" id="GO:2000786">
    <property type="term" value="P:positive regulation of autophagosome assembly"/>
    <property type="evidence" value="ECO:0000318"/>
    <property type="project" value="GO_Central"/>
</dbReference>
<evidence type="ECO:0000313" key="8">
    <source>
        <dbReference type="EMBL" id="CAJ05304.1"/>
    </source>
</evidence>
<comment type="subcellular location">
    <subcellularLocation>
        <location evidence="1">Cytoplasm</location>
    </subcellularLocation>
</comment>
<dbReference type="RefSeq" id="XP_001683906.1">
    <property type="nucleotide sequence ID" value="XM_001683854.1"/>
</dbReference>
<dbReference type="EMBL" id="FR796421">
    <property type="protein sequence ID" value="CAJ05304.1"/>
    <property type="molecule type" value="Genomic_DNA"/>
</dbReference>
<dbReference type="KEGG" id="lma:LMJF_25_1490"/>
<accession>Q4Q9U2</accession>
<protein>
    <recommendedName>
        <fullName evidence="3">Rab3 GTPase-activating protein catalytic subunit</fullName>
    </recommendedName>
</protein>
<feature type="region of interest" description="Disordered" evidence="6">
    <location>
        <begin position="81"/>
        <end position="104"/>
    </location>
</feature>
<keyword evidence="4" id="KW-0343">GTPase activation</keyword>
<dbReference type="InterPro" id="IPR045700">
    <property type="entry name" value="Rab3GAP1"/>
</dbReference>
<dbReference type="eggNOG" id="KOG2390">
    <property type="taxonomic scope" value="Eukaryota"/>
</dbReference>
<evidence type="ECO:0000256" key="1">
    <source>
        <dbReference type="ARBA" id="ARBA00004496"/>
    </source>
</evidence>
<dbReference type="VEuPathDB" id="TriTrypDB:LMJSD75_250022300"/>
<dbReference type="HOGENOM" id="CLU_298205_0_0_1"/>
<reference evidence="8 9" key="1">
    <citation type="journal article" date="2005" name="Science">
        <title>The genome of the kinetoplastid parasite, Leishmania major.</title>
        <authorList>
            <person name="Ivens A.C."/>
            <person name="Peacock C.S."/>
            <person name="Worthey E.A."/>
            <person name="Murphy L."/>
            <person name="Aggarwal G."/>
            <person name="Berriman M."/>
            <person name="Sisk E."/>
            <person name="Rajandream M.A."/>
            <person name="Adlem E."/>
            <person name="Aert R."/>
            <person name="Anupama A."/>
            <person name="Apostolou Z."/>
            <person name="Attipoe P."/>
            <person name="Bason N."/>
            <person name="Bauser C."/>
            <person name="Beck A."/>
            <person name="Beverley S.M."/>
            <person name="Bianchettin G."/>
            <person name="Borzym K."/>
            <person name="Bothe G."/>
            <person name="Bruschi C.V."/>
            <person name="Collins M."/>
            <person name="Cadag E."/>
            <person name="Ciarloni L."/>
            <person name="Clayton C."/>
            <person name="Coulson R.M."/>
            <person name="Cronin A."/>
            <person name="Cruz A.K."/>
            <person name="Davies R.M."/>
            <person name="De Gaudenzi J."/>
            <person name="Dobson D.E."/>
            <person name="Duesterhoeft A."/>
            <person name="Fazelina G."/>
            <person name="Fosker N."/>
            <person name="Frasch A.C."/>
            <person name="Fraser A."/>
            <person name="Fuchs M."/>
            <person name="Gabel C."/>
            <person name="Goble A."/>
            <person name="Goffeau A."/>
            <person name="Harris D."/>
            <person name="Hertz-Fowler C."/>
            <person name="Hilbert H."/>
            <person name="Horn D."/>
            <person name="Huang Y."/>
            <person name="Klages S."/>
            <person name="Knights A."/>
            <person name="Kube M."/>
            <person name="Larke N."/>
            <person name="Litvin L."/>
            <person name="Lord A."/>
            <person name="Louie T."/>
            <person name="Marra M."/>
            <person name="Masuy D."/>
            <person name="Matthews K."/>
            <person name="Michaeli S."/>
            <person name="Mottram J.C."/>
            <person name="Muller-Auer S."/>
            <person name="Munden H."/>
            <person name="Nelson S."/>
            <person name="Norbertczak H."/>
            <person name="Oliver K."/>
            <person name="O'neil S."/>
            <person name="Pentony M."/>
            <person name="Pohl T.M."/>
            <person name="Price C."/>
            <person name="Purnelle B."/>
            <person name="Quail M.A."/>
            <person name="Rabbinowitsch E."/>
            <person name="Reinhardt R."/>
            <person name="Rieger M."/>
            <person name="Rinta J."/>
            <person name="Robben J."/>
            <person name="Robertson L."/>
            <person name="Ruiz J.C."/>
            <person name="Rutter S."/>
            <person name="Saunders D."/>
            <person name="Schafer M."/>
            <person name="Schein J."/>
            <person name="Schwartz D.C."/>
            <person name="Seeger K."/>
            <person name="Seyler A."/>
            <person name="Sharp S."/>
            <person name="Shin H."/>
            <person name="Sivam D."/>
            <person name="Squares R."/>
            <person name="Squares S."/>
            <person name="Tosato V."/>
            <person name="Vogt C."/>
            <person name="Volckaert G."/>
            <person name="Wambutt R."/>
            <person name="Warren T."/>
            <person name="Wedler H."/>
            <person name="Woodward J."/>
            <person name="Zhou S."/>
            <person name="Zimmermann W."/>
            <person name="Smith D.F."/>
            <person name="Blackwell J.M."/>
            <person name="Stuart K.D."/>
            <person name="Barrell B."/>
            <person name="Myler P.J."/>
        </authorList>
    </citation>
    <scope>NUCLEOTIDE SEQUENCE [LARGE SCALE GENOMIC DNA]</scope>
    <source>
        <strain evidence="9">MHOM/IL/81/Friedlin</strain>
    </source>
</reference>
<feature type="domain" description="Rab3GAP catalytic subunit conserved" evidence="7">
    <location>
        <begin position="821"/>
        <end position="1000"/>
    </location>
</feature>
<feature type="compositionally biased region" description="Basic and acidic residues" evidence="6">
    <location>
        <begin position="569"/>
        <end position="583"/>
    </location>
</feature>
<evidence type="ECO:0000259" key="7">
    <source>
        <dbReference type="Pfam" id="PF13890"/>
    </source>
</evidence>
<feature type="region of interest" description="Disordered" evidence="6">
    <location>
        <begin position="920"/>
        <end position="963"/>
    </location>
</feature>
<sequence length="1256" mass="135134">METMHTRSESPPEAPSEEIPLLIEDFSCANSFEECVKVIEQYLAALFDGEPLLQSFLVAPVSAAAGTDAPADRKSGADIENGAVASSSSPASPTTTSSSPASLSVNGEAASLSTASKVYGRTISLYAADPISLDKDLSIAVEVHVRDATHPIMQQYCTPLFFLIKKAVVSASYRESETSYLLSLLSTAVRQMLLQQQKNRVKGGVLRLCPASRRAAAPGCAPPSHHQQAMAASLLPSPFFYPDGCAPCFVPAGDSYKQTFVGVAPPLPTCAALPPLPAPPPSPSPTISAAEWLLLHQRSFTTRFLADAFGCVPEHCQSLSDYIDLFQLHVGQHSRIRSDDFDGICVSLWKKYVLPTPWKFQPYGLSADSKPNSGGNHADDAHAADGDGIPLSAASSSLTWESVLRRENEYARLLCGAFTHDFGTAAPPLKNVRFHFQWNQLQDIEAHEAVGRISHLDPFQYALTTTAPGTAPPSALAFSSASAAQAVQRKCSITAQAVVRDDKDIQHGVSEHLAKVLLGGYLESFTNATAARRTISAHDANEGGGGRGAVTDQVQQPGDDEGAGTAREGPGDKDESGADERSGGRCSEAQLRDLAACIVEWAGAKVALQESLLQRFAAPLASDDDDDARGGDDTNVYGDADPGSPRPPGAALAALSDKRSEAVVARHLRSLWGEWEAHQQCCSGEASAPHRQQRKGGAGHEKDLRRSYFPDSFFARFAFVCATQVPHPTDVQALWRLCLDALHRLLLDAPHEQKKKSWQRLLDCLAMPPEDPPVDLGRPLLTQKLQLLRYAQEALLRSLEENGSPTTATPAASARAEEDVAATSLTTSPVRHLITNGEVLCVPPPLPQPPTTADEVVKRAVELNSLDAAAVESASVEWLQTDVLYNDMCFFLYVNKAHEGRIVRFPDFVQWHSPRDFVASAGAGSTTSPSVEAPSRPLSDNDYLSERMRRQQKKGGASGGKGSAHVWWSLWRRATPRSRDDIVQGLFRPLEQATKILAWLAAMPTAELLLEVSNASIANALHHMLCHRCVLGDDGADRPSGRGRPSHTADWSSRMPLSTAEAAHHTIPATPRIRALHRYVRGKCAALTKDVEAASALFLTSRGAFGEGAAAQQSAAESGAMVTEMLHGFFANALHQLGEIEVSVCTAVALQYLLGFSNPEVAATVHALSSPAAMSQQHQATSLQMRTVTVSMATWSTAFAKQFAQAETREVQESMVRLTCMAERPLDTCACFQQLVVHQDASRSLRLALALTKEVL</sequence>
<dbReference type="GeneID" id="5652562"/>
<gene>
    <name evidence="8" type="ORF">LMJF_25_1490</name>
</gene>
<reference evidence="8 9" key="2">
    <citation type="journal article" date="2011" name="Genome Res.">
        <title>Chromosome and gene copy number variation allow major structural change between species and strains of Leishmania.</title>
        <authorList>
            <person name="Rogers M.B."/>
            <person name="Hilley J.D."/>
            <person name="Dickens N.J."/>
            <person name="Wilkes J."/>
            <person name="Bates P.A."/>
            <person name="Depledge D.P."/>
            <person name="Harris D."/>
            <person name="Her Y."/>
            <person name="Herzyk P."/>
            <person name="Imamura H."/>
            <person name="Otto T.D."/>
            <person name="Sanders M."/>
            <person name="Seeger K."/>
            <person name="Dujardin J.C."/>
            <person name="Berriman M."/>
            <person name="Smith D.F."/>
            <person name="Hertz-Fowler C."/>
            <person name="Mottram J.C."/>
        </authorList>
    </citation>
    <scope>NUCLEOTIDE SEQUENCE [LARGE SCALE GENOMIC DNA]</scope>
    <source>
        <strain evidence="9">MHOM/IL/81/Friedlin</strain>
    </source>
</reference>
<dbReference type="GO" id="GO:0005737">
    <property type="term" value="C:cytoplasm"/>
    <property type="evidence" value="ECO:0007669"/>
    <property type="project" value="UniProtKB-SubCell"/>
</dbReference>